<evidence type="ECO:0000313" key="14">
    <source>
        <dbReference type="Proteomes" id="UP001472866"/>
    </source>
</evidence>
<keyword evidence="7 11" id="KW-0106">Calcium</keyword>
<evidence type="ECO:0000256" key="10">
    <source>
        <dbReference type="ARBA" id="ARBA00023136"/>
    </source>
</evidence>
<keyword evidence="3 11" id="KW-0813">Transport</keyword>
<feature type="transmembrane region" description="Helical" evidence="11">
    <location>
        <begin position="357"/>
        <end position="380"/>
    </location>
</feature>
<dbReference type="NCBIfam" id="TIGR00846">
    <property type="entry name" value="caca2"/>
    <property type="match status" value="1"/>
</dbReference>
<dbReference type="AlphaFoldDB" id="A0AAX4PE78"/>
<feature type="transmembrane region" description="Helical" evidence="11">
    <location>
        <begin position="288"/>
        <end position="312"/>
    </location>
</feature>
<dbReference type="Pfam" id="PF01699">
    <property type="entry name" value="Na_Ca_ex"/>
    <property type="match status" value="2"/>
</dbReference>
<name>A0AAX4PE78_9CHLO</name>
<evidence type="ECO:0000256" key="11">
    <source>
        <dbReference type="RuleBase" id="RU365028"/>
    </source>
</evidence>
<feature type="transmembrane region" description="Helical" evidence="11">
    <location>
        <begin position="213"/>
        <end position="231"/>
    </location>
</feature>
<evidence type="ECO:0000256" key="7">
    <source>
        <dbReference type="ARBA" id="ARBA00022837"/>
    </source>
</evidence>
<dbReference type="EMBL" id="CP151509">
    <property type="protein sequence ID" value="WZN64361.1"/>
    <property type="molecule type" value="Genomic_DNA"/>
</dbReference>
<evidence type="ECO:0000256" key="2">
    <source>
        <dbReference type="ARBA" id="ARBA00008248"/>
    </source>
</evidence>
<proteinExistence type="inferred from homology"/>
<dbReference type="NCBIfam" id="TIGR00378">
    <property type="entry name" value="cax"/>
    <property type="match status" value="1"/>
</dbReference>
<feature type="transmembrane region" description="Helical" evidence="11">
    <location>
        <begin position="392"/>
        <end position="412"/>
    </location>
</feature>
<feature type="transmembrane region" description="Helical" evidence="11">
    <location>
        <begin position="324"/>
        <end position="351"/>
    </location>
</feature>
<dbReference type="GO" id="GO:0015369">
    <property type="term" value="F:calcium:proton antiporter activity"/>
    <property type="evidence" value="ECO:0007669"/>
    <property type="project" value="UniProtKB-UniRule"/>
</dbReference>
<evidence type="ECO:0000256" key="9">
    <source>
        <dbReference type="ARBA" id="ARBA00023065"/>
    </source>
</evidence>
<feature type="transmembrane region" description="Helical" evidence="11">
    <location>
        <begin position="418"/>
        <end position="437"/>
    </location>
</feature>
<dbReference type="GO" id="GO:0006874">
    <property type="term" value="P:intracellular calcium ion homeostasis"/>
    <property type="evidence" value="ECO:0007669"/>
    <property type="project" value="TreeGrafter"/>
</dbReference>
<comment type="similarity">
    <text evidence="2">Belongs to the Ca(2+):cation antiporter (CaCA) (TC 2.A.19) family. Cation/proton exchanger (CAX) subfamily.</text>
</comment>
<sequence length="447" mass="47941">MGGVTGQALGNTLELNRSQIEGNGEAKDDVNDALLKSKSSCLEIDVKCDANGISPFAKSKHARGGPDRKLTAEDVRISIGPVFYGTKLNLLLASVPLAILCKISGLGGDATLFVFSLIALCPLAERLGYLTEQIALYTNSTLGGLLNATFGNLTEMIVAIIAIRENMLRLVQLSLLGSILSNLLLVLGCGFFFGGLKHKIQGFSRDSVAPTSGLLLLGVMTMLLPAVLHSTHTEIHGDSSDVGLSRFSSAVLLLMYLAYLHFQLNTHKELFDDGDDDGDGEDDEVPEITFWAGMLWLGVFTIFISVLSDYIVDTIEGTAKSVGIPVSFISVILLPIVGNAAEHAAAVMFAMKDKMDITIGVAVGSSTQICLFVIPFSVIIAWMSGRPLDLNFAPFETVTLFASVITAVILISDGQSHWLKGMTLVLAYFILSAAYFVHKDVELKTDE</sequence>
<feature type="transmembrane region" description="Helical" evidence="11">
    <location>
        <begin position="140"/>
        <end position="163"/>
    </location>
</feature>
<dbReference type="InterPro" id="IPR044880">
    <property type="entry name" value="NCX_ion-bd_dom_sf"/>
</dbReference>
<evidence type="ECO:0000256" key="3">
    <source>
        <dbReference type="ARBA" id="ARBA00022448"/>
    </source>
</evidence>
<dbReference type="PANTHER" id="PTHR31503">
    <property type="entry name" value="VACUOLAR CALCIUM ION TRANSPORTER"/>
    <property type="match status" value="1"/>
</dbReference>
<keyword evidence="8 11" id="KW-1133">Transmembrane helix</keyword>
<keyword evidence="5 11" id="KW-0109">Calcium transport</keyword>
<evidence type="ECO:0000256" key="5">
    <source>
        <dbReference type="ARBA" id="ARBA00022568"/>
    </source>
</evidence>
<dbReference type="GO" id="GO:0009705">
    <property type="term" value="C:plant-type vacuole membrane"/>
    <property type="evidence" value="ECO:0007669"/>
    <property type="project" value="TreeGrafter"/>
</dbReference>
<dbReference type="Gene3D" id="1.20.1420.30">
    <property type="entry name" value="NCX, central ion-binding region"/>
    <property type="match status" value="2"/>
</dbReference>
<keyword evidence="4 11" id="KW-0050">Antiport</keyword>
<organism evidence="13 14">
    <name type="scientific">Chloropicon roscoffensis</name>
    <dbReference type="NCBI Taxonomy" id="1461544"/>
    <lineage>
        <taxon>Eukaryota</taxon>
        <taxon>Viridiplantae</taxon>
        <taxon>Chlorophyta</taxon>
        <taxon>Chloropicophyceae</taxon>
        <taxon>Chloropicales</taxon>
        <taxon>Chloropicaceae</taxon>
        <taxon>Chloropicon</taxon>
    </lineage>
</organism>
<keyword evidence="11" id="KW-0926">Vacuole</keyword>
<keyword evidence="9 11" id="KW-0406">Ion transport</keyword>
<keyword evidence="14" id="KW-1185">Reference proteome</keyword>
<dbReference type="InterPro" id="IPR004837">
    <property type="entry name" value="NaCa_Exmemb"/>
</dbReference>
<feature type="transmembrane region" description="Helical" evidence="11">
    <location>
        <begin position="170"/>
        <end position="193"/>
    </location>
</feature>
<gene>
    <name evidence="13" type="ORF">HKI87_09g59170</name>
</gene>
<reference evidence="13 14" key="1">
    <citation type="submission" date="2024-03" db="EMBL/GenBank/DDBJ databases">
        <title>Complete genome sequence of the green alga Chloropicon roscoffensis RCC1871.</title>
        <authorList>
            <person name="Lemieux C."/>
            <person name="Pombert J.-F."/>
            <person name="Otis C."/>
            <person name="Turmel M."/>
        </authorList>
    </citation>
    <scope>NUCLEOTIDE SEQUENCE [LARGE SCALE GENOMIC DNA]</scope>
    <source>
        <strain evidence="13 14">RCC1871</strain>
    </source>
</reference>
<dbReference type="PANTHER" id="PTHR31503:SF22">
    <property type="entry name" value="VACUOLAR CALCIUM ION TRANSPORTER"/>
    <property type="match status" value="1"/>
</dbReference>
<evidence type="ECO:0000256" key="8">
    <source>
        <dbReference type="ARBA" id="ARBA00022989"/>
    </source>
</evidence>
<comment type="subcellular location">
    <subcellularLocation>
        <location evidence="1">Endomembrane system</location>
        <topology evidence="1">Multi-pass membrane protein</topology>
    </subcellularLocation>
    <subcellularLocation>
        <location evidence="11">Vacuole membrane</location>
    </subcellularLocation>
</comment>
<evidence type="ECO:0000256" key="1">
    <source>
        <dbReference type="ARBA" id="ARBA00004127"/>
    </source>
</evidence>
<dbReference type="InterPro" id="IPR004713">
    <property type="entry name" value="CaH_exchang"/>
</dbReference>
<keyword evidence="6 11" id="KW-0812">Transmembrane</keyword>
<protein>
    <recommendedName>
        <fullName evidence="11">Vacuolar cation/proton exchanger</fullName>
    </recommendedName>
</protein>
<feature type="domain" description="Sodium/calcium exchanger membrane region" evidence="12">
    <location>
        <begin position="294"/>
        <end position="432"/>
    </location>
</feature>
<accession>A0AAX4PE78</accession>
<feature type="domain" description="Sodium/calcium exchanger membrane region" evidence="12">
    <location>
        <begin position="111"/>
        <end position="264"/>
    </location>
</feature>
<evidence type="ECO:0000313" key="13">
    <source>
        <dbReference type="EMBL" id="WZN64361.1"/>
    </source>
</evidence>
<dbReference type="GO" id="GO:0012505">
    <property type="term" value="C:endomembrane system"/>
    <property type="evidence" value="ECO:0007669"/>
    <property type="project" value="UniProtKB-SubCell"/>
</dbReference>
<evidence type="ECO:0000259" key="12">
    <source>
        <dbReference type="Pfam" id="PF01699"/>
    </source>
</evidence>
<keyword evidence="10 11" id="KW-0472">Membrane</keyword>
<dbReference type="Proteomes" id="UP001472866">
    <property type="component" value="Chromosome 09"/>
</dbReference>
<dbReference type="InterPro" id="IPR004798">
    <property type="entry name" value="CAX-like"/>
</dbReference>
<evidence type="ECO:0000256" key="4">
    <source>
        <dbReference type="ARBA" id="ARBA00022449"/>
    </source>
</evidence>
<feature type="transmembrane region" description="Helical" evidence="11">
    <location>
        <begin position="243"/>
        <end position="262"/>
    </location>
</feature>
<evidence type="ECO:0000256" key="6">
    <source>
        <dbReference type="ARBA" id="ARBA00022692"/>
    </source>
</evidence>
<comment type="function">
    <text evidence="11">Vacuolar cation/proton exchanger (CAX). Translocates Ca(2+) and other metal ions into vacuoles using the proton gradient formed by H(+)-ATPase and H(+)-pyrophosphatase.</text>
</comment>
<comment type="caution">
    <text evidence="11">Lacks conserved residue(s) required for the propagation of feature annotation.</text>
</comment>